<sequence length="613" mass="68953">MKQFKLSRQVYYILLFVLILTVVLEFTRSQSMLSLGGRMNDHELTGNQGTVNALTAEQVAALDEDKTLLLYDPSVTFSKRVEGNAEHMLGYMKKAHDVVDVAEYEGNGTGYSSVIIAFSDLKKMRNAGWLPNFVERGGRVLFAAMPSVDDVLYSMYRKLGIDELGDYDLTEGIELKTNVLIHSAGDKFSKVTIENTSLQVHLSAESTVHAVDLNGMPLMWESDLGKGKFIVFNGTMLQEKMSRGILAGGINMLHDDDIYPVINTKMMYIDDFPAPLPQGVAKDIFEEYKLDMPRFFKEVWWPDMLRMAAARDLKYTGVVIQSYNNNVKPPFDDTKDSDGTTLVTFGLEVLKRGGEIGIHGYNHQSLTMDPRISAGFGYKPWQSVSDMEEAVRTAKSFINSKFPNYRLHNYVPPSNALTAEGREALKKGWPELQSISAVYAEDPLNLSYVQEFGVASDGIVELPRVTSGYKQDEFNDWAAINTASSIGVFSHFIHPDDILDHERSFPFSWEQLFKMTNDFISKITGRFSWLRSMTASEASVEVERFTLSEPHFVHAADGIEGYVNNYKEGSKLYYILRSEKSITDEVNCKVQRIDDGVYLVEARAAKFTIGLEG</sequence>
<dbReference type="InterPro" id="IPR018695">
    <property type="entry name" value="DUF2194"/>
</dbReference>
<keyword evidence="2" id="KW-1185">Reference proteome</keyword>
<name>A0ABV5KNF0_9BACL</name>
<proteinExistence type="predicted"/>
<evidence type="ECO:0000313" key="1">
    <source>
        <dbReference type="EMBL" id="MFB9325903.1"/>
    </source>
</evidence>
<dbReference type="CDD" id="cd10924">
    <property type="entry name" value="CE4_COG4878"/>
    <property type="match status" value="1"/>
</dbReference>
<dbReference type="InterPro" id="IPR011330">
    <property type="entry name" value="Glyco_hydro/deAcase_b/a-brl"/>
</dbReference>
<evidence type="ECO:0000313" key="2">
    <source>
        <dbReference type="Proteomes" id="UP001589747"/>
    </source>
</evidence>
<protein>
    <submittedName>
        <fullName evidence="1">DUF2194 domain-containing protein</fullName>
    </submittedName>
</protein>
<dbReference type="RefSeq" id="WP_377492620.1">
    <property type="nucleotide sequence ID" value="NZ_JBHMDO010000015.1"/>
</dbReference>
<dbReference type="Gene3D" id="3.20.20.370">
    <property type="entry name" value="Glycoside hydrolase/deacetylase"/>
    <property type="match status" value="1"/>
</dbReference>
<dbReference type="SUPFAM" id="SSF88713">
    <property type="entry name" value="Glycoside hydrolase/deacetylase"/>
    <property type="match status" value="1"/>
</dbReference>
<comment type="caution">
    <text evidence="1">The sequence shown here is derived from an EMBL/GenBank/DDBJ whole genome shotgun (WGS) entry which is preliminary data.</text>
</comment>
<dbReference type="EMBL" id="JBHMDO010000015">
    <property type="protein sequence ID" value="MFB9325903.1"/>
    <property type="molecule type" value="Genomic_DNA"/>
</dbReference>
<reference evidence="1 2" key="1">
    <citation type="submission" date="2024-09" db="EMBL/GenBank/DDBJ databases">
        <authorList>
            <person name="Sun Q."/>
            <person name="Mori K."/>
        </authorList>
    </citation>
    <scope>NUCLEOTIDE SEQUENCE [LARGE SCALE GENOMIC DNA]</scope>
    <source>
        <strain evidence="1 2">TISTR 2452</strain>
    </source>
</reference>
<dbReference type="Proteomes" id="UP001589747">
    <property type="component" value="Unassembled WGS sequence"/>
</dbReference>
<gene>
    <name evidence="1" type="ORF">ACFFSY_08175</name>
</gene>
<dbReference type="Pfam" id="PF09960">
    <property type="entry name" value="DUF2194"/>
    <property type="match status" value="2"/>
</dbReference>
<accession>A0ABV5KNF0</accession>
<organism evidence="1 2">
    <name type="scientific">Paenibacillus aurantiacus</name>
    <dbReference type="NCBI Taxonomy" id="1936118"/>
    <lineage>
        <taxon>Bacteria</taxon>
        <taxon>Bacillati</taxon>
        <taxon>Bacillota</taxon>
        <taxon>Bacilli</taxon>
        <taxon>Bacillales</taxon>
        <taxon>Paenibacillaceae</taxon>
        <taxon>Paenibacillus</taxon>
    </lineage>
</organism>